<feature type="region of interest" description="Disordered" evidence="1">
    <location>
        <begin position="25"/>
        <end position="56"/>
    </location>
</feature>
<gene>
    <name evidence="2" type="ORF">KPH14_013142</name>
</gene>
<reference evidence="2" key="2">
    <citation type="journal article" date="2023" name="Commun. Biol.">
        <title>Intrasexual cuticular hydrocarbon dimorphism in a wasp sheds light on hydrocarbon biosynthesis genes in Hymenoptera.</title>
        <authorList>
            <person name="Moris V.C."/>
            <person name="Podsiadlowski L."/>
            <person name="Martin S."/>
            <person name="Oeyen J.P."/>
            <person name="Donath A."/>
            <person name="Petersen M."/>
            <person name="Wilbrandt J."/>
            <person name="Misof B."/>
            <person name="Liedtke D."/>
            <person name="Thamm M."/>
            <person name="Scheiner R."/>
            <person name="Schmitt T."/>
            <person name="Niehuis O."/>
        </authorList>
    </citation>
    <scope>NUCLEOTIDE SEQUENCE</scope>
    <source>
        <strain evidence="2">GBR_01_08_01A</strain>
    </source>
</reference>
<protein>
    <submittedName>
        <fullName evidence="2">Uncharacterized protein</fullName>
    </submittedName>
</protein>
<evidence type="ECO:0000313" key="2">
    <source>
        <dbReference type="EMBL" id="KAK2574726.1"/>
    </source>
</evidence>
<organism evidence="2 3">
    <name type="scientific">Odynerus spinipes</name>
    <dbReference type="NCBI Taxonomy" id="1348599"/>
    <lineage>
        <taxon>Eukaryota</taxon>
        <taxon>Metazoa</taxon>
        <taxon>Ecdysozoa</taxon>
        <taxon>Arthropoda</taxon>
        <taxon>Hexapoda</taxon>
        <taxon>Insecta</taxon>
        <taxon>Pterygota</taxon>
        <taxon>Neoptera</taxon>
        <taxon>Endopterygota</taxon>
        <taxon>Hymenoptera</taxon>
        <taxon>Apocrita</taxon>
        <taxon>Aculeata</taxon>
        <taxon>Vespoidea</taxon>
        <taxon>Vespidae</taxon>
        <taxon>Eumeninae</taxon>
        <taxon>Odynerus</taxon>
    </lineage>
</organism>
<feature type="non-terminal residue" evidence="2">
    <location>
        <position position="1"/>
    </location>
</feature>
<feature type="compositionally biased region" description="Low complexity" evidence="1">
    <location>
        <begin position="43"/>
        <end position="56"/>
    </location>
</feature>
<evidence type="ECO:0000313" key="3">
    <source>
        <dbReference type="Proteomes" id="UP001258017"/>
    </source>
</evidence>
<sequence length="265" mass="30141">DNDANDNDGVATGGALNRLDVLETDNRYGGNTTNVRSRRNGLTATPSTSSRSNANATRASYLTHEVSTFEASNSRSTSFPMPRYELVPYDETNYFARLMALLTYSDRHGGVWMGIQSFLDLYFTTVFNIFFGNNFDVRVVHIYSDSKFSAKFSLYNVCAYKVIVLMNHAHWDRVLDVATSMPDIYFRRSDGITSTITKSDRLLDNISQHRFFDMSVMALCLVHRLEMLMFTDIRSVAPHVVTLGRFFANDSNARNPFIVKNYFDV</sequence>
<comment type="caution">
    <text evidence="2">The sequence shown here is derived from an EMBL/GenBank/DDBJ whole genome shotgun (WGS) entry which is preliminary data.</text>
</comment>
<reference evidence="2" key="1">
    <citation type="submission" date="2021-08" db="EMBL/GenBank/DDBJ databases">
        <authorList>
            <person name="Misof B."/>
            <person name="Oliver O."/>
            <person name="Podsiadlowski L."/>
            <person name="Donath A."/>
            <person name="Peters R."/>
            <person name="Mayer C."/>
            <person name="Rust J."/>
            <person name="Gunkel S."/>
            <person name="Lesny P."/>
            <person name="Martin S."/>
            <person name="Oeyen J.P."/>
            <person name="Petersen M."/>
            <person name="Panagiotis P."/>
            <person name="Wilbrandt J."/>
            <person name="Tanja T."/>
        </authorList>
    </citation>
    <scope>NUCLEOTIDE SEQUENCE</scope>
    <source>
        <strain evidence="2">GBR_01_08_01A</strain>
        <tissue evidence="2">Thorax + abdomen</tissue>
    </source>
</reference>
<dbReference type="AlphaFoldDB" id="A0AAD9VHG4"/>
<dbReference type="EMBL" id="JAIFRP010005142">
    <property type="protein sequence ID" value="KAK2574726.1"/>
    <property type="molecule type" value="Genomic_DNA"/>
</dbReference>
<evidence type="ECO:0000256" key="1">
    <source>
        <dbReference type="SAM" id="MobiDB-lite"/>
    </source>
</evidence>
<proteinExistence type="predicted"/>
<keyword evidence="3" id="KW-1185">Reference proteome</keyword>
<accession>A0AAD9VHG4</accession>
<dbReference type="Proteomes" id="UP001258017">
    <property type="component" value="Unassembled WGS sequence"/>
</dbReference>
<name>A0AAD9VHG4_9HYME</name>